<gene>
    <name evidence="3" type="ORF">N658DRAFT_301600</name>
</gene>
<evidence type="ECO:0000256" key="2">
    <source>
        <dbReference type="SAM" id="Phobius"/>
    </source>
</evidence>
<evidence type="ECO:0000313" key="3">
    <source>
        <dbReference type="EMBL" id="KAK4103113.1"/>
    </source>
</evidence>
<feature type="transmembrane region" description="Helical" evidence="2">
    <location>
        <begin position="88"/>
        <end position="107"/>
    </location>
</feature>
<feature type="region of interest" description="Disordered" evidence="1">
    <location>
        <begin position="145"/>
        <end position="218"/>
    </location>
</feature>
<dbReference type="EMBL" id="MU863629">
    <property type="protein sequence ID" value="KAK4103113.1"/>
    <property type="molecule type" value="Genomic_DNA"/>
</dbReference>
<feature type="region of interest" description="Disordered" evidence="1">
    <location>
        <begin position="273"/>
        <end position="314"/>
    </location>
</feature>
<keyword evidence="4" id="KW-1185">Reference proteome</keyword>
<dbReference type="Proteomes" id="UP001305647">
    <property type="component" value="Unassembled WGS sequence"/>
</dbReference>
<keyword evidence="2" id="KW-1133">Transmembrane helix</keyword>
<reference evidence="3" key="1">
    <citation type="journal article" date="2023" name="Mol. Phylogenet. Evol.">
        <title>Genome-scale phylogeny and comparative genomics of the fungal order Sordariales.</title>
        <authorList>
            <person name="Hensen N."/>
            <person name="Bonometti L."/>
            <person name="Westerberg I."/>
            <person name="Brannstrom I.O."/>
            <person name="Guillou S."/>
            <person name="Cros-Aarteil S."/>
            <person name="Calhoun S."/>
            <person name="Haridas S."/>
            <person name="Kuo A."/>
            <person name="Mondo S."/>
            <person name="Pangilinan J."/>
            <person name="Riley R."/>
            <person name="LaButti K."/>
            <person name="Andreopoulos B."/>
            <person name="Lipzen A."/>
            <person name="Chen C."/>
            <person name="Yan M."/>
            <person name="Daum C."/>
            <person name="Ng V."/>
            <person name="Clum A."/>
            <person name="Steindorff A."/>
            <person name="Ohm R.A."/>
            <person name="Martin F."/>
            <person name="Silar P."/>
            <person name="Natvig D.O."/>
            <person name="Lalanne C."/>
            <person name="Gautier V."/>
            <person name="Ament-Velasquez S.L."/>
            <person name="Kruys A."/>
            <person name="Hutchinson M.I."/>
            <person name="Powell A.J."/>
            <person name="Barry K."/>
            <person name="Miller A.N."/>
            <person name="Grigoriev I.V."/>
            <person name="Debuchy R."/>
            <person name="Gladieux P."/>
            <person name="Hiltunen Thoren M."/>
            <person name="Johannesson H."/>
        </authorList>
    </citation>
    <scope>NUCLEOTIDE SEQUENCE</scope>
    <source>
        <strain evidence="3">CBS 757.83</strain>
    </source>
</reference>
<reference evidence="3" key="2">
    <citation type="submission" date="2023-05" db="EMBL/GenBank/DDBJ databases">
        <authorList>
            <consortium name="Lawrence Berkeley National Laboratory"/>
            <person name="Steindorff A."/>
            <person name="Hensen N."/>
            <person name="Bonometti L."/>
            <person name="Westerberg I."/>
            <person name="Brannstrom I.O."/>
            <person name="Guillou S."/>
            <person name="Cros-Aarteil S."/>
            <person name="Calhoun S."/>
            <person name="Haridas S."/>
            <person name="Kuo A."/>
            <person name="Mondo S."/>
            <person name="Pangilinan J."/>
            <person name="Riley R."/>
            <person name="Labutti K."/>
            <person name="Andreopoulos B."/>
            <person name="Lipzen A."/>
            <person name="Chen C."/>
            <person name="Yanf M."/>
            <person name="Daum C."/>
            <person name="Ng V."/>
            <person name="Clum A."/>
            <person name="Ohm R."/>
            <person name="Martin F."/>
            <person name="Silar P."/>
            <person name="Natvig D."/>
            <person name="Lalanne C."/>
            <person name="Gautier V."/>
            <person name="Ament-Velasquez S.L."/>
            <person name="Kruys A."/>
            <person name="Hutchinson M.I."/>
            <person name="Powell A.J."/>
            <person name="Barry K."/>
            <person name="Miller A.N."/>
            <person name="Grigoriev I.V."/>
            <person name="Debuchy R."/>
            <person name="Gladieux P."/>
            <person name="Thoren M.H."/>
            <person name="Johannesson H."/>
        </authorList>
    </citation>
    <scope>NUCLEOTIDE SEQUENCE</scope>
    <source>
        <strain evidence="3">CBS 757.83</strain>
    </source>
</reference>
<keyword evidence="2" id="KW-0472">Membrane</keyword>
<evidence type="ECO:0000313" key="4">
    <source>
        <dbReference type="Proteomes" id="UP001305647"/>
    </source>
</evidence>
<organism evidence="3 4">
    <name type="scientific">Parathielavia hyrcaniae</name>
    <dbReference type="NCBI Taxonomy" id="113614"/>
    <lineage>
        <taxon>Eukaryota</taxon>
        <taxon>Fungi</taxon>
        <taxon>Dikarya</taxon>
        <taxon>Ascomycota</taxon>
        <taxon>Pezizomycotina</taxon>
        <taxon>Sordariomycetes</taxon>
        <taxon>Sordariomycetidae</taxon>
        <taxon>Sordariales</taxon>
        <taxon>Chaetomiaceae</taxon>
        <taxon>Parathielavia</taxon>
    </lineage>
</organism>
<evidence type="ECO:0000256" key="1">
    <source>
        <dbReference type="SAM" id="MobiDB-lite"/>
    </source>
</evidence>
<dbReference type="AlphaFoldDB" id="A0AAN6Q3Z9"/>
<accession>A0AAN6Q3Z9</accession>
<feature type="transmembrane region" description="Helical" evidence="2">
    <location>
        <begin position="56"/>
        <end position="76"/>
    </location>
</feature>
<protein>
    <submittedName>
        <fullName evidence="3">Uncharacterized protein</fullName>
    </submittedName>
</protein>
<feature type="compositionally biased region" description="Low complexity" evidence="1">
    <location>
        <begin position="158"/>
        <end position="192"/>
    </location>
</feature>
<proteinExistence type="predicted"/>
<feature type="compositionally biased region" description="Gly residues" evidence="1">
    <location>
        <begin position="286"/>
        <end position="301"/>
    </location>
</feature>
<sequence>MTLAERPGCIKGQLPCGSQCQVASVHSSIIINKNLVQQQIHATMSLPLLFPVGYDLSIIAIAVVLAFLTGLILIALRHSVTQTGKSFFVSRISLPFLFPVLSLQSRHASLYPLMPCRHIQHQVFCIPPSLHALFVALVRTEKSANPSSPAPISEAHKPSNMTSTPTPTPTPMTAATTSTSTSTSTSTKASNAIQIPTRLPNNNQTPSPPSSSGPPLMSMSLNQAAAAAALPWRTSFSHLVRRRSSNVSSSSTGLMAAVSVSDTVLGRKGSACTARWSEDGGSCSEGVGGGSGSGSGAGSGSAVGRSTSDHAGGAGESMSMLAGVGGQFGGGCFGR</sequence>
<keyword evidence="2" id="KW-0812">Transmembrane</keyword>
<comment type="caution">
    <text evidence="3">The sequence shown here is derived from an EMBL/GenBank/DDBJ whole genome shotgun (WGS) entry which is preliminary data.</text>
</comment>
<name>A0AAN6Q3Z9_9PEZI</name>